<dbReference type="EMBL" id="VMHM01000019">
    <property type="protein sequence ID" value="TSJ92960.1"/>
    <property type="molecule type" value="Genomic_DNA"/>
</dbReference>
<comment type="caution">
    <text evidence="4">The sequence shown here is derived from an EMBL/GenBank/DDBJ whole genome shotgun (WGS) entry which is preliminary data.</text>
</comment>
<reference evidence="4 5" key="1">
    <citation type="submission" date="2019-07" db="EMBL/GenBank/DDBJ databases">
        <title>Gilliamella genomes.</title>
        <authorList>
            <person name="Zheng H."/>
        </authorList>
    </citation>
    <scope>NUCLEOTIDE SEQUENCE [LARGE SCALE GENOMIC DNA]</scope>
    <source>
        <strain evidence="4 5">W8127</strain>
    </source>
</reference>
<feature type="transmembrane region" description="Helical" evidence="1">
    <location>
        <begin position="70"/>
        <end position="95"/>
    </location>
</feature>
<feature type="transmembrane region" description="Helical" evidence="1">
    <location>
        <begin position="147"/>
        <end position="172"/>
    </location>
</feature>
<dbReference type="Pfam" id="PF00884">
    <property type="entry name" value="Sulfatase"/>
    <property type="match status" value="1"/>
</dbReference>
<feature type="transmembrane region" description="Helical" evidence="1">
    <location>
        <begin position="184"/>
        <end position="206"/>
    </location>
</feature>
<protein>
    <submittedName>
        <fullName evidence="4">DUF3413 domain-containing protein</fullName>
    </submittedName>
</protein>
<evidence type="ECO:0000259" key="2">
    <source>
        <dbReference type="Pfam" id="PF00884"/>
    </source>
</evidence>
<dbReference type="InterPro" id="IPR024588">
    <property type="entry name" value="YejM_N"/>
</dbReference>
<dbReference type="SUPFAM" id="SSF53649">
    <property type="entry name" value="Alkaline phosphatase-like"/>
    <property type="match status" value="1"/>
</dbReference>
<feature type="transmembrane region" description="Helical" evidence="1">
    <location>
        <begin position="37"/>
        <end position="58"/>
    </location>
</feature>
<dbReference type="RefSeq" id="WP_144093158.1">
    <property type="nucleotide sequence ID" value="NZ_CAMLRN010000019.1"/>
</dbReference>
<evidence type="ECO:0000259" key="3">
    <source>
        <dbReference type="Pfam" id="PF11893"/>
    </source>
</evidence>
<proteinExistence type="predicted"/>
<feature type="domain" description="Sulfatase N-terminal" evidence="2">
    <location>
        <begin position="277"/>
        <end position="521"/>
    </location>
</feature>
<evidence type="ECO:0000313" key="4">
    <source>
        <dbReference type="EMBL" id="TSJ92960.1"/>
    </source>
</evidence>
<keyword evidence="1" id="KW-0812">Transmembrane</keyword>
<gene>
    <name evidence="4" type="ORF">FPQ15_12650</name>
</gene>
<evidence type="ECO:0000313" key="5">
    <source>
        <dbReference type="Proteomes" id="UP000319483"/>
    </source>
</evidence>
<keyword evidence="1" id="KW-1133">Transmembrane helix</keyword>
<dbReference type="Gene3D" id="3.40.720.10">
    <property type="entry name" value="Alkaline Phosphatase, subunit A"/>
    <property type="match status" value="1"/>
</dbReference>
<dbReference type="PIRSF" id="PIRSF004950">
    <property type="entry name" value="Mmb_sulf_HI0842"/>
    <property type="match status" value="1"/>
</dbReference>
<dbReference type="PANTHER" id="PTHR43751:SF3">
    <property type="entry name" value="SULFATASE N-TERMINAL DOMAIN-CONTAINING PROTEIN"/>
    <property type="match status" value="1"/>
</dbReference>
<organism evidence="4 5">
    <name type="scientific">Gilliamella apicola</name>
    <dbReference type="NCBI Taxonomy" id="1196095"/>
    <lineage>
        <taxon>Bacteria</taxon>
        <taxon>Pseudomonadati</taxon>
        <taxon>Pseudomonadota</taxon>
        <taxon>Gammaproteobacteria</taxon>
        <taxon>Orbales</taxon>
        <taxon>Orbaceae</taxon>
        <taxon>Gilliamella</taxon>
    </lineage>
</organism>
<accession>A0A556RVN8</accession>
<dbReference type="Proteomes" id="UP000319483">
    <property type="component" value="Unassembled WGS sequence"/>
</dbReference>
<sequence>MPQINMYLPSHHYQRLNMLKLKSNHFKDEQTTQIVSWGHWFTLFNVFVVIALGSQYLFIADWPRTFMGRFYAIISAIGHFSFLTFIVYLILLFPLSFFIRSACWQRMIAIIIATLGIALLLIDIEVFTQFRMHLNLSIWQLLTTQKASFLSTNLIIIPFILLLEILFATWSWKKLRSLSKRKCFARPIVILFMLSFVSSHLIHIWADANFYRPITMQRSSLPLSYPLTARHFLERYGFIEENDYRNRITQEGNPFALAIEYPLDRITFDDTQVSKKNVLMIVIDGWNYSLLTENMPWLNDFAKSNIYFGNNYASSNQAYLNDFSLFYGLDPNYYNSILTSHKTSILFEVVNQQHYNLGLFSTEGFSEPLYRYALLSNFTLPDPIKKNNKQTTDNWITWYAKQNELNNHAPLFSVIQYSLGNKNKKMPIAELESNAMKLDQYLKSIIDHLKQSNLFDNTIIIIAGTNDIKVDKVKKTALRNDVNNFNREYLKVPLIISWPGKESLKVNHITSQIDILPTLMQDAFNVTTSPQKYSQGNNLFSQISKQWIIAGNENKIAALYKDKTIVIDEYGRSKVYDLTGKQLKNEKISLPIFLQIVTENRRFMVVDN</sequence>
<dbReference type="InterPro" id="IPR012159">
    <property type="entry name" value="YejM-like"/>
</dbReference>
<feature type="transmembrane region" description="Helical" evidence="1">
    <location>
        <begin position="107"/>
        <end position="127"/>
    </location>
</feature>
<keyword evidence="1" id="KW-0472">Membrane</keyword>
<dbReference type="PANTHER" id="PTHR43751">
    <property type="entry name" value="SULFATASE"/>
    <property type="match status" value="1"/>
</dbReference>
<dbReference type="InterPro" id="IPR017850">
    <property type="entry name" value="Alkaline_phosphatase_core_sf"/>
</dbReference>
<evidence type="ECO:0000256" key="1">
    <source>
        <dbReference type="SAM" id="Phobius"/>
    </source>
</evidence>
<dbReference type="AlphaFoldDB" id="A0A556RVN8"/>
<dbReference type="InterPro" id="IPR052701">
    <property type="entry name" value="GAG_Ulvan_Degrading_Sulfatases"/>
</dbReference>
<name>A0A556RVN8_9GAMM</name>
<feature type="domain" description="Inner membrane protein YejM N-terminal" evidence="3">
    <location>
        <begin position="29"/>
        <end position="267"/>
    </location>
</feature>
<dbReference type="Pfam" id="PF11893">
    <property type="entry name" value="DUF3413"/>
    <property type="match status" value="1"/>
</dbReference>
<dbReference type="InterPro" id="IPR000917">
    <property type="entry name" value="Sulfatase_N"/>
</dbReference>